<reference evidence="7 8" key="1">
    <citation type="submission" date="2006-03" db="EMBL/GenBank/DDBJ databases">
        <title>Complete sequence of Shewanella denitrificans OS217.</title>
        <authorList>
            <consortium name="US DOE Joint Genome Institute"/>
            <person name="Copeland A."/>
            <person name="Lucas S."/>
            <person name="Lapidus A."/>
            <person name="Barry K."/>
            <person name="Detter J.C."/>
            <person name="Glavina del Rio T."/>
            <person name="Hammon N."/>
            <person name="Israni S."/>
            <person name="Dalin E."/>
            <person name="Tice H."/>
            <person name="Pitluck S."/>
            <person name="Brettin T."/>
            <person name="Bruce D."/>
            <person name="Han C."/>
            <person name="Tapia R."/>
            <person name="Gilna P."/>
            <person name="Kiss H."/>
            <person name="Schmutz J."/>
            <person name="Larimer F."/>
            <person name="Land M."/>
            <person name="Hauser L."/>
            <person name="Kyrpides N."/>
            <person name="Lykidis A."/>
            <person name="Richardson P."/>
        </authorList>
    </citation>
    <scope>NUCLEOTIDE SEQUENCE [LARGE SCALE GENOMIC DNA]</scope>
    <source>
        <strain evidence="8">OS217 / ATCC BAA-1090 / DSM 15013</strain>
    </source>
</reference>
<keyword evidence="8" id="KW-1185">Reference proteome</keyword>
<evidence type="ECO:0000256" key="5">
    <source>
        <dbReference type="ARBA" id="ARBA00023136"/>
    </source>
</evidence>
<feature type="transmembrane region" description="Helical" evidence="6">
    <location>
        <begin position="71"/>
        <end position="95"/>
    </location>
</feature>
<dbReference type="PANTHER" id="PTHR30086">
    <property type="entry name" value="ARGININE EXPORTER PROTEIN ARGO"/>
    <property type="match status" value="1"/>
</dbReference>
<dbReference type="Pfam" id="PF01810">
    <property type="entry name" value="LysE"/>
    <property type="match status" value="1"/>
</dbReference>
<accession>Q12LN3</accession>
<dbReference type="AlphaFoldDB" id="Q12LN3"/>
<dbReference type="GO" id="GO:0005886">
    <property type="term" value="C:plasma membrane"/>
    <property type="evidence" value="ECO:0007669"/>
    <property type="project" value="UniProtKB-SubCell"/>
</dbReference>
<dbReference type="EMBL" id="CP000302">
    <property type="protein sequence ID" value="ABE55643.1"/>
    <property type="molecule type" value="Genomic_DNA"/>
</dbReference>
<dbReference type="HOGENOM" id="CLU_079569_0_1_6"/>
<evidence type="ECO:0000313" key="8">
    <source>
        <dbReference type="Proteomes" id="UP000001982"/>
    </source>
</evidence>
<feature type="transmembrane region" description="Helical" evidence="6">
    <location>
        <begin position="223"/>
        <end position="247"/>
    </location>
</feature>
<protein>
    <submittedName>
        <fullName evidence="7">Lysine exporter protein (LYSE/YGGA)</fullName>
    </submittedName>
</protein>
<evidence type="ECO:0000256" key="2">
    <source>
        <dbReference type="ARBA" id="ARBA00022475"/>
    </source>
</evidence>
<name>Q12LN3_SHEDO</name>
<feature type="transmembrane region" description="Helical" evidence="6">
    <location>
        <begin position="159"/>
        <end position="180"/>
    </location>
</feature>
<keyword evidence="3 6" id="KW-0812">Transmembrane</keyword>
<dbReference type="PANTHER" id="PTHR30086:SF17">
    <property type="entry name" value="LYSE FAMILY TRANSLOCATOR"/>
    <property type="match status" value="1"/>
</dbReference>
<gene>
    <name evidence="7" type="ordered locus">Sden_2363</name>
</gene>
<sequence>MDLSLLWTIGIIHLVALVSPGPDFAIVVKLASQQCRSVALACAAGISVAILAHTLLSLTGVSLLIQSSHYAYLIVQLVGASYLGWMGIGALKSVLQSLNAKRISHAALAQTTASMTMNNQGFTEAPIENQAIEQQGVNNKTQETATLVLTNQQGFLKGLYTNLLNPKALVFFMTLFSALVTPEVSQSTKLGLVLLLLILSLIWFSFLAIILTKDKIKQQLIRLTPLIDTLVGLLFTSVALAILYQVFSV</sequence>
<dbReference type="OrthoDB" id="581870at2"/>
<dbReference type="InterPro" id="IPR001123">
    <property type="entry name" value="LeuE-type"/>
</dbReference>
<evidence type="ECO:0000256" key="1">
    <source>
        <dbReference type="ARBA" id="ARBA00004651"/>
    </source>
</evidence>
<organism evidence="7 8">
    <name type="scientific">Shewanella denitrificans (strain OS217 / ATCC BAA-1090 / DSM 15013)</name>
    <dbReference type="NCBI Taxonomy" id="318161"/>
    <lineage>
        <taxon>Bacteria</taxon>
        <taxon>Pseudomonadati</taxon>
        <taxon>Pseudomonadota</taxon>
        <taxon>Gammaproteobacteria</taxon>
        <taxon>Alteromonadales</taxon>
        <taxon>Shewanellaceae</taxon>
        <taxon>Shewanella</taxon>
    </lineage>
</organism>
<dbReference type="eggNOG" id="COG1280">
    <property type="taxonomic scope" value="Bacteria"/>
</dbReference>
<keyword evidence="4 6" id="KW-1133">Transmembrane helix</keyword>
<feature type="transmembrane region" description="Helical" evidence="6">
    <location>
        <begin position="38"/>
        <end position="65"/>
    </location>
</feature>
<dbReference type="RefSeq" id="WP_011496794.1">
    <property type="nucleotide sequence ID" value="NC_007954.1"/>
</dbReference>
<dbReference type="Proteomes" id="UP000001982">
    <property type="component" value="Chromosome"/>
</dbReference>
<evidence type="ECO:0000256" key="4">
    <source>
        <dbReference type="ARBA" id="ARBA00022989"/>
    </source>
</evidence>
<proteinExistence type="predicted"/>
<keyword evidence="2" id="KW-1003">Cell membrane</keyword>
<dbReference type="KEGG" id="sdn:Sden_2363"/>
<feature type="transmembrane region" description="Helical" evidence="6">
    <location>
        <begin position="6"/>
        <end position="26"/>
    </location>
</feature>
<keyword evidence="5 6" id="KW-0472">Membrane</keyword>
<feature type="transmembrane region" description="Helical" evidence="6">
    <location>
        <begin position="192"/>
        <end position="211"/>
    </location>
</feature>
<dbReference type="GO" id="GO:0015171">
    <property type="term" value="F:amino acid transmembrane transporter activity"/>
    <property type="evidence" value="ECO:0007669"/>
    <property type="project" value="TreeGrafter"/>
</dbReference>
<evidence type="ECO:0000256" key="6">
    <source>
        <dbReference type="SAM" id="Phobius"/>
    </source>
</evidence>
<evidence type="ECO:0000313" key="7">
    <source>
        <dbReference type="EMBL" id="ABE55643.1"/>
    </source>
</evidence>
<evidence type="ECO:0000256" key="3">
    <source>
        <dbReference type="ARBA" id="ARBA00022692"/>
    </source>
</evidence>
<comment type="subcellular location">
    <subcellularLocation>
        <location evidence="1">Cell membrane</location>
        <topology evidence="1">Multi-pass membrane protein</topology>
    </subcellularLocation>
</comment>
<dbReference type="STRING" id="318161.Sden_2363"/>